<evidence type="ECO:0000313" key="3">
    <source>
        <dbReference type="Proteomes" id="UP001620273"/>
    </source>
</evidence>
<feature type="region of interest" description="Disordered" evidence="1">
    <location>
        <begin position="114"/>
        <end position="149"/>
    </location>
</feature>
<evidence type="ECO:0000313" key="2">
    <source>
        <dbReference type="EMBL" id="MFK3576800.1"/>
    </source>
</evidence>
<name>A0ABW8KQH8_9BIFI</name>
<keyword evidence="3" id="KW-1185">Reference proteome</keyword>
<dbReference type="EMBL" id="JAOQBW010000006">
    <property type="protein sequence ID" value="MFK3576800.1"/>
    <property type="molecule type" value="Genomic_DNA"/>
</dbReference>
<feature type="compositionally biased region" description="Polar residues" evidence="1">
    <location>
        <begin position="180"/>
        <end position="196"/>
    </location>
</feature>
<dbReference type="Proteomes" id="UP001620273">
    <property type="component" value="Unassembled WGS sequence"/>
</dbReference>
<evidence type="ECO:0000256" key="1">
    <source>
        <dbReference type="SAM" id="MobiDB-lite"/>
    </source>
</evidence>
<feature type="region of interest" description="Disordered" evidence="1">
    <location>
        <begin position="394"/>
        <end position="415"/>
    </location>
</feature>
<feature type="compositionally biased region" description="Basic and acidic residues" evidence="1">
    <location>
        <begin position="116"/>
        <end position="138"/>
    </location>
</feature>
<protein>
    <submittedName>
        <fullName evidence="2">Helix-turn-helix domain-containing protein</fullName>
    </submittedName>
</protein>
<feature type="compositionally biased region" description="Basic and acidic residues" evidence="1">
    <location>
        <begin position="204"/>
        <end position="214"/>
    </location>
</feature>
<organism evidence="2 3">
    <name type="scientific">Bifidobacterium thermacidophilum</name>
    <dbReference type="NCBI Taxonomy" id="246618"/>
    <lineage>
        <taxon>Bacteria</taxon>
        <taxon>Bacillati</taxon>
        <taxon>Actinomycetota</taxon>
        <taxon>Actinomycetes</taxon>
        <taxon>Bifidobacteriales</taxon>
        <taxon>Bifidobacteriaceae</taxon>
        <taxon>Bifidobacterium</taxon>
    </lineage>
</organism>
<accession>A0ABW8KQH8</accession>
<proteinExistence type="predicted"/>
<gene>
    <name evidence="2" type="ORF">OCH74_08055</name>
</gene>
<dbReference type="Pfam" id="PF13730">
    <property type="entry name" value="HTH_36"/>
    <property type="match status" value="1"/>
</dbReference>
<dbReference type="RefSeq" id="WP_404441641.1">
    <property type="nucleotide sequence ID" value="NZ_JAOQBW010000006.1"/>
</dbReference>
<comment type="caution">
    <text evidence="2">The sequence shown here is derived from an EMBL/GenBank/DDBJ whole genome shotgun (WGS) entry which is preliminary data.</text>
</comment>
<reference evidence="2 3" key="1">
    <citation type="submission" date="2022-09" db="EMBL/GenBank/DDBJ databases">
        <title>Genome sequencing of four strains from tibetan pig.</title>
        <authorList>
            <person name="Feng J."/>
        </authorList>
    </citation>
    <scope>NUCLEOTIDE SEQUENCE [LARGE SCALE GENOMIC DNA]</scope>
    <source>
        <strain evidence="2 3">11-1-1</strain>
    </source>
</reference>
<sequence>MMTAGTIEKVYRLSDDRLTPMMGAVLAYYAYRAYYMDGRCAWPSLATVASACFCDEKTVRRALARLCELGYMQVNPDQSWNARNPETGQWVRRGYRSKVYDVLVENFENLADEGDTERARERAECRHRGSGEGHDVGEHQTGQNVHPDETPMIPTVFQTGQNVRSGKSGENKVDIVSPRTGQNVHLPTSNQQSSPAPTGHPPANRREVTDDGGRGRPTAMQPARSRHASVQATHEASEASEADGVLDALAGMRSSLGLETPLPTRRDRRAVGGLLERVRSRNADGGRTSARDEVLRVIAWIPSNTFWLRRAMTGRALVANWPDIVNDYAVDLIDKQRAYEAQAAERDKHQPERGPHRHTWLCSHVLVELGCTSEQVQTDERLQEQALQIASRMNAGARERTSANTGAHPVREGGA</sequence>
<feature type="region of interest" description="Disordered" evidence="1">
    <location>
        <begin position="180"/>
        <end position="241"/>
    </location>
</feature>